<reference evidence="2" key="1">
    <citation type="journal article" date="2023" name="Mol. Phylogenet. Evol.">
        <title>Genome-scale phylogeny and comparative genomics of the fungal order Sordariales.</title>
        <authorList>
            <person name="Hensen N."/>
            <person name="Bonometti L."/>
            <person name="Westerberg I."/>
            <person name="Brannstrom I.O."/>
            <person name="Guillou S."/>
            <person name="Cros-Aarteil S."/>
            <person name="Calhoun S."/>
            <person name="Haridas S."/>
            <person name="Kuo A."/>
            <person name="Mondo S."/>
            <person name="Pangilinan J."/>
            <person name="Riley R."/>
            <person name="LaButti K."/>
            <person name="Andreopoulos B."/>
            <person name="Lipzen A."/>
            <person name="Chen C."/>
            <person name="Yan M."/>
            <person name="Daum C."/>
            <person name="Ng V."/>
            <person name="Clum A."/>
            <person name="Steindorff A."/>
            <person name="Ohm R.A."/>
            <person name="Martin F."/>
            <person name="Silar P."/>
            <person name="Natvig D.O."/>
            <person name="Lalanne C."/>
            <person name="Gautier V."/>
            <person name="Ament-Velasquez S.L."/>
            <person name="Kruys A."/>
            <person name="Hutchinson M.I."/>
            <person name="Powell A.J."/>
            <person name="Barry K."/>
            <person name="Miller A.N."/>
            <person name="Grigoriev I.V."/>
            <person name="Debuchy R."/>
            <person name="Gladieux P."/>
            <person name="Hiltunen Thoren M."/>
            <person name="Johannesson H."/>
        </authorList>
    </citation>
    <scope>NUCLEOTIDE SEQUENCE</scope>
    <source>
        <strain evidence="2">CBS 508.74</strain>
    </source>
</reference>
<evidence type="ECO:0000256" key="1">
    <source>
        <dbReference type="SAM" id="SignalP"/>
    </source>
</evidence>
<feature type="signal peptide" evidence="1">
    <location>
        <begin position="1"/>
        <end position="20"/>
    </location>
</feature>
<dbReference type="RefSeq" id="XP_064672509.1">
    <property type="nucleotide sequence ID" value="XM_064814549.1"/>
</dbReference>
<comment type="caution">
    <text evidence="2">The sequence shown here is derived from an EMBL/GenBank/DDBJ whole genome shotgun (WGS) entry which is preliminary data.</text>
</comment>
<accession>A0AAN6YVX5</accession>
<feature type="chain" id="PRO_5043039268" evidence="1">
    <location>
        <begin position="21"/>
        <end position="290"/>
    </location>
</feature>
<name>A0AAN6YVX5_9PEZI</name>
<dbReference type="EMBL" id="MU853335">
    <property type="protein sequence ID" value="KAK4114939.1"/>
    <property type="molecule type" value="Genomic_DNA"/>
</dbReference>
<protein>
    <submittedName>
        <fullName evidence="2">Uncharacterized protein</fullName>
    </submittedName>
</protein>
<proteinExistence type="predicted"/>
<sequence>MRLTLAITFLMASLTAGVEASVRAAPYQIMFLWNAYQIELEAFGPGNTVTARDCNQNTVPRRRCTLNEFIKNIEMTRNNPGFAGVVDVPDNARELPTVQTAEKLKAAGYRSNFDFLKLYPGVYNLETNPRLRGNPPGLEAVLGNSIEAVQRARRLNGNSAVIERFLAYAGESLDVCIRMREADMEDGLIKELRNWLVEGNYIVRGFDLKFRNPKPTLPDGTTYDEIDFEETVRANARLAAAWDGFWDTLNNWLFTVYLRQKGNQSPDRHAKAIAALQGFSMKIQFPLGTC</sequence>
<dbReference type="Proteomes" id="UP001302812">
    <property type="component" value="Unassembled WGS sequence"/>
</dbReference>
<dbReference type="GeneID" id="89938674"/>
<reference evidence="2" key="2">
    <citation type="submission" date="2023-05" db="EMBL/GenBank/DDBJ databases">
        <authorList>
            <consortium name="Lawrence Berkeley National Laboratory"/>
            <person name="Steindorff A."/>
            <person name="Hensen N."/>
            <person name="Bonometti L."/>
            <person name="Westerberg I."/>
            <person name="Brannstrom I.O."/>
            <person name="Guillou S."/>
            <person name="Cros-Aarteil S."/>
            <person name="Calhoun S."/>
            <person name="Haridas S."/>
            <person name="Kuo A."/>
            <person name="Mondo S."/>
            <person name="Pangilinan J."/>
            <person name="Riley R."/>
            <person name="Labutti K."/>
            <person name="Andreopoulos B."/>
            <person name="Lipzen A."/>
            <person name="Chen C."/>
            <person name="Yanf M."/>
            <person name="Daum C."/>
            <person name="Ng V."/>
            <person name="Clum A."/>
            <person name="Ohm R."/>
            <person name="Martin F."/>
            <person name="Silar P."/>
            <person name="Natvig D."/>
            <person name="Lalanne C."/>
            <person name="Gautier V."/>
            <person name="Ament-Velasquez S.L."/>
            <person name="Kruys A."/>
            <person name="Hutchinson M.I."/>
            <person name="Powell A.J."/>
            <person name="Barry K."/>
            <person name="Miller A.N."/>
            <person name="Grigoriev I.V."/>
            <person name="Debuchy R."/>
            <person name="Gladieux P."/>
            <person name="Thoren M.H."/>
            <person name="Johannesson H."/>
        </authorList>
    </citation>
    <scope>NUCLEOTIDE SEQUENCE</scope>
    <source>
        <strain evidence="2">CBS 508.74</strain>
    </source>
</reference>
<dbReference type="AlphaFoldDB" id="A0AAN6YVX5"/>
<gene>
    <name evidence="2" type="ORF">N656DRAFT_775974</name>
</gene>
<keyword evidence="1" id="KW-0732">Signal</keyword>
<keyword evidence="3" id="KW-1185">Reference proteome</keyword>
<evidence type="ECO:0000313" key="3">
    <source>
        <dbReference type="Proteomes" id="UP001302812"/>
    </source>
</evidence>
<organism evidence="2 3">
    <name type="scientific">Canariomyces notabilis</name>
    <dbReference type="NCBI Taxonomy" id="2074819"/>
    <lineage>
        <taxon>Eukaryota</taxon>
        <taxon>Fungi</taxon>
        <taxon>Dikarya</taxon>
        <taxon>Ascomycota</taxon>
        <taxon>Pezizomycotina</taxon>
        <taxon>Sordariomycetes</taxon>
        <taxon>Sordariomycetidae</taxon>
        <taxon>Sordariales</taxon>
        <taxon>Chaetomiaceae</taxon>
        <taxon>Canariomyces</taxon>
    </lineage>
</organism>
<evidence type="ECO:0000313" key="2">
    <source>
        <dbReference type="EMBL" id="KAK4114939.1"/>
    </source>
</evidence>